<dbReference type="KEGG" id="mrd:Mrad2831_2113"/>
<evidence type="ECO:0000256" key="1">
    <source>
        <dbReference type="SAM" id="Phobius"/>
    </source>
</evidence>
<organism evidence="2 3">
    <name type="scientific">Methylobacterium radiotolerans (strain ATCC 27329 / DSM 1819 / JCM 2831 / NBRC 15690 / NCIMB 10815 / 0-1)</name>
    <dbReference type="NCBI Taxonomy" id="426355"/>
    <lineage>
        <taxon>Bacteria</taxon>
        <taxon>Pseudomonadati</taxon>
        <taxon>Pseudomonadota</taxon>
        <taxon>Alphaproteobacteria</taxon>
        <taxon>Hyphomicrobiales</taxon>
        <taxon>Methylobacteriaceae</taxon>
        <taxon>Methylobacterium</taxon>
    </lineage>
</organism>
<proteinExistence type="predicted"/>
<dbReference type="AlphaFoldDB" id="B1LVM7"/>
<dbReference type="Proteomes" id="UP000006589">
    <property type="component" value="Chromosome"/>
</dbReference>
<sequence>MGRTYPNTRRGRALLFSRRAEPAIRTSDLVGATAGVALLGGLCLLLVALFTSEAQGFTDLASILPGS</sequence>
<feature type="transmembrane region" description="Helical" evidence="1">
    <location>
        <begin position="29"/>
        <end position="50"/>
    </location>
</feature>
<reference evidence="2 3" key="1">
    <citation type="submission" date="2008-03" db="EMBL/GenBank/DDBJ databases">
        <title>Complete sequence of chromosome of Methylobacterium radiotolerans JCM 2831.</title>
        <authorList>
            <consortium name="US DOE Joint Genome Institute"/>
            <person name="Copeland A."/>
            <person name="Lucas S."/>
            <person name="Lapidus A."/>
            <person name="Glavina del Rio T."/>
            <person name="Dalin E."/>
            <person name="Tice H."/>
            <person name="Bruce D."/>
            <person name="Goodwin L."/>
            <person name="Pitluck S."/>
            <person name="Kiss H."/>
            <person name="Brettin T."/>
            <person name="Detter J.C."/>
            <person name="Han C."/>
            <person name="Kuske C.R."/>
            <person name="Schmutz J."/>
            <person name="Larimer F."/>
            <person name="Land M."/>
            <person name="Hauser L."/>
            <person name="Kyrpides N."/>
            <person name="Mikhailova N."/>
            <person name="Marx C.J."/>
            <person name="Richardson P."/>
        </authorList>
    </citation>
    <scope>NUCLEOTIDE SEQUENCE [LARGE SCALE GENOMIC DNA]</scope>
    <source>
        <strain evidence="3">ATCC 27329 / DSM 1819 / JCM 2831 / NBRC 15690 / NCIMB 10815 / 0-1</strain>
    </source>
</reference>
<evidence type="ECO:0000313" key="2">
    <source>
        <dbReference type="EMBL" id="ACB24108.1"/>
    </source>
</evidence>
<keyword evidence="1" id="KW-1133">Transmembrane helix</keyword>
<keyword evidence="1" id="KW-0472">Membrane</keyword>
<dbReference type="EMBL" id="CP001001">
    <property type="protein sequence ID" value="ACB24108.1"/>
    <property type="molecule type" value="Genomic_DNA"/>
</dbReference>
<accession>B1LVM7</accession>
<keyword evidence="1" id="KW-0812">Transmembrane</keyword>
<gene>
    <name evidence="2" type="ordered locus">Mrad2831_2113</name>
</gene>
<protein>
    <submittedName>
        <fullName evidence="2">Uncharacterized protein</fullName>
    </submittedName>
</protein>
<name>B1LVM7_METRJ</name>
<evidence type="ECO:0000313" key="3">
    <source>
        <dbReference type="Proteomes" id="UP000006589"/>
    </source>
</evidence>
<dbReference type="HOGENOM" id="CLU_2807555_0_0_5"/>